<keyword evidence="9 15" id="KW-0067">ATP-binding</keyword>
<accession>A0A268FB05</accession>
<dbReference type="KEGG" id="bcir:C2I06_20940"/>
<organism evidence="17 18">
    <name type="scientific">Niallia circulans</name>
    <name type="common">Bacillus circulans</name>
    <dbReference type="NCBI Taxonomy" id="1397"/>
    <lineage>
        <taxon>Bacteria</taxon>
        <taxon>Bacillati</taxon>
        <taxon>Bacillota</taxon>
        <taxon>Bacilli</taxon>
        <taxon>Bacillales</taxon>
        <taxon>Bacillaceae</taxon>
        <taxon>Niallia</taxon>
    </lineage>
</organism>
<evidence type="ECO:0000256" key="13">
    <source>
        <dbReference type="ARBA" id="ARBA00048555"/>
    </source>
</evidence>
<dbReference type="NCBIfam" id="TIGR00636">
    <property type="entry name" value="PduO_Nterm"/>
    <property type="match status" value="1"/>
</dbReference>
<dbReference type="GO" id="GO:0008817">
    <property type="term" value="F:corrinoid adenosyltransferase activity"/>
    <property type="evidence" value="ECO:0007669"/>
    <property type="project" value="UniProtKB-UniRule"/>
</dbReference>
<comment type="caution">
    <text evidence="17">The sequence shown here is derived from an EMBL/GenBank/DDBJ whole genome shotgun (WGS) entry which is preliminary data.</text>
</comment>
<dbReference type="Gene3D" id="1.20.1200.10">
    <property type="entry name" value="Cobalamin adenosyltransferase-like"/>
    <property type="match status" value="1"/>
</dbReference>
<evidence type="ECO:0000259" key="16">
    <source>
        <dbReference type="Pfam" id="PF01923"/>
    </source>
</evidence>
<evidence type="ECO:0000256" key="15">
    <source>
        <dbReference type="RuleBase" id="RU366026"/>
    </source>
</evidence>
<evidence type="ECO:0000256" key="9">
    <source>
        <dbReference type="ARBA" id="ARBA00022840"/>
    </source>
</evidence>
<evidence type="ECO:0000256" key="1">
    <source>
        <dbReference type="ARBA" id="ARBA00005121"/>
    </source>
</evidence>
<dbReference type="FunFam" id="1.20.1200.10:FF:000001">
    <property type="entry name" value="Cob(I)yrinic acid a,c-diamide adenosyltransferase"/>
    <property type="match status" value="1"/>
</dbReference>
<dbReference type="PANTHER" id="PTHR12213">
    <property type="entry name" value="CORRINOID ADENOSYLTRANSFERASE"/>
    <property type="match status" value="1"/>
</dbReference>
<comment type="pathway">
    <text evidence="1 15">Cofactor biosynthesis; adenosylcobalamin biosynthesis; adenosylcobalamin from cob(II)yrinate a,c-diamide: step 2/7.</text>
</comment>
<proteinExistence type="inferred from homology"/>
<keyword evidence="6 15" id="KW-0169">Cobalamin biosynthesis</keyword>
<evidence type="ECO:0000256" key="5">
    <source>
        <dbReference type="ARBA" id="ARBA00020963"/>
    </source>
</evidence>
<evidence type="ECO:0000256" key="12">
    <source>
        <dbReference type="ARBA" id="ARBA00033354"/>
    </source>
</evidence>
<sequence>MRIYTKTGDTGETSIIGGRVSKDDIRVEAYGTVDELNSVVGLIVTQLTGEQFADIKEDLEKIQHELFDCGGDLASISTRRQLKLTESAITYLEERIDKFMEETPDLERFILPGGTEAAAIVHIARTVTRRAERLVVTLVRTTEDIPELPLKYLNRLSDYFFALARVINFRSNVADIEYIRSAKVFRTSKKGERNEREEN</sequence>
<evidence type="ECO:0000256" key="2">
    <source>
        <dbReference type="ARBA" id="ARBA00007487"/>
    </source>
</evidence>
<dbReference type="GO" id="GO:0009236">
    <property type="term" value="P:cobalamin biosynthetic process"/>
    <property type="evidence" value="ECO:0007669"/>
    <property type="project" value="UniProtKB-UniRule"/>
</dbReference>
<comment type="catalytic activity">
    <reaction evidence="13 15">
        <text>2 cob(II)yrinate a,c diamide + reduced [electron-transfer flavoprotein] + 2 ATP = 2 adenosylcob(III)yrinate a,c-diamide + 2 triphosphate + oxidized [electron-transfer flavoprotein] + 3 H(+)</text>
        <dbReference type="Rhea" id="RHEA:11528"/>
        <dbReference type="Rhea" id="RHEA-COMP:10685"/>
        <dbReference type="Rhea" id="RHEA-COMP:10686"/>
        <dbReference type="ChEBI" id="CHEBI:15378"/>
        <dbReference type="ChEBI" id="CHEBI:18036"/>
        <dbReference type="ChEBI" id="CHEBI:30616"/>
        <dbReference type="ChEBI" id="CHEBI:57692"/>
        <dbReference type="ChEBI" id="CHEBI:58307"/>
        <dbReference type="ChEBI" id="CHEBI:58503"/>
        <dbReference type="ChEBI" id="CHEBI:58537"/>
        <dbReference type="EC" id="2.5.1.17"/>
    </reaction>
</comment>
<evidence type="ECO:0000256" key="6">
    <source>
        <dbReference type="ARBA" id="ARBA00022573"/>
    </source>
</evidence>
<dbReference type="InterPro" id="IPR036451">
    <property type="entry name" value="CblAdoTrfase-like_sf"/>
</dbReference>
<comment type="subunit">
    <text evidence="3">Homotrimer.</text>
</comment>
<dbReference type="InterPro" id="IPR016030">
    <property type="entry name" value="CblAdoTrfase-like"/>
</dbReference>
<dbReference type="PANTHER" id="PTHR12213:SF0">
    <property type="entry name" value="CORRINOID ADENOSYLTRANSFERASE MMAB"/>
    <property type="match status" value="1"/>
</dbReference>
<comment type="similarity">
    <text evidence="2 15">Belongs to the Cob(I)alamin adenosyltransferase family.</text>
</comment>
<evidence type="ECO:0000313" key="18">
    <source>
        <dbReference type="Proteomes" id="UP000216961"/>
    </source>
</evidence>
<evidence type="ECO:0000313" key="17">
    <source>
        <dbReference type="EMBL" id="PAD82529.1"/>
    </source>
</evidence>
<evidence type="ECO:0000256" key="4">
    <source>
        <dbReference type="ARBA" id="ARBA00012454"/>
    </source>
</evidence>
<dbReference type="Pfam" id="PF01923">
    <property type="entry name" value="Cob_adeno_trans"/>
    <property type="match status" value="1"/>
</dbReference>
<dbReference type="SUPFAM" id="SSF89028">
    <property type="entry name" value="Cobalamin adenosyltransferase-like"/>
    <property type="match status" value="1"/>
</dbReference>
<dbReference type="RefSeq" id="WP_095331033.1">
    <property type="nucleotide sequence ID" value="NZ_CP026031.1"/>
</dbReference>
<dbReference type="EC" id="2.5.1.17" evidence="4 15"/>
<feature type="domain" description="Cobalamin adenosyltransferase-like" evidence="16">
    <location>
        <begin position="3"/>
        <end position="166"/>
    </location>
</feature>
<reference evidence="17 18" key="1">
    <citation type="submission" date="2017-07" db="EMBL/GenBank/DDBJ databases">
        <title>Isolation and whole genome analysis of endospore-forming bacteria from heroin.</title>
        <authorList>
            <person name="Kalinowski J."/>
            <person name="Ahrens B."/>
            <person name="Al-Dilaimi A."/>
            <person name="Winkler A."/>
            <person name="Wibberg D."/>
            <person name="Schleenbecker U."/>
            <person name="Ruckert C."/>
            <person name="Wolfel R."/>
            <person name="Grass G."/>
        </authorList>
    </citation>
    <scope>NUCLEOTIDE SEQUENCE [LARGE SCALE GENOMIC DNA]</scope>
    <source>
        <strain evidence="17 18">7521-2</strain>
    </source>
</reference>
<dbReference type="EMBL" id="NPBQ01000088">
    <property type="protein sequence ID" value="PAD82529.1"/>
    <property type="molecule type" value="Genomic_DNA"/>
</dbReference>
<protein>
    <recommendedName>
        <fullName evidence="5 15">Corrinoid adenosyltransferase</fullName>
        <ecNumber evidence="4 15">2.5.1.17</ecNumber>
    </recommendedName>
    <alternativeName>
        <fullName evidence="10 15">Cob(II)alamin adenosyltransferase</fullName>
    </alternativeName>
    <alternativeName>
        <fullName evidence="12 15">Cob(II)yrinic acid a,c-diamide adenosyltransferase</fullName>
    </alternativeName>
    <alternativeName>
        <fullName evidence="11 15">Cobinamide/cobalamin adenosyltransferase</fullName>
    </alternativeName>
</protein>
<dbReference type="Proteomes" id="UP000216961">
    <property type="component" value="Unassembled WGS sequence"/>
</dbReference>
<dbReference type="AlphaFoldDB" id="A0A268FB05"/>
<comment type="catalytic activity">
    <reaction evidence="14 15">
        <text>2 cob(II)alamin + reduced [electron-transfer flavoprotein] + 2 ATP = 2 adenosylcob(III)alamin + 2 triphosphate + oxidized [electron-transfer flavoprotein] + 3 H(+)</text>
        <dbReference type="Rhea" id="RHEA:28671"/>
        <dbReference type="Rhea" id="RHEA-COMP:10685"/>
        <dbReference type="Rhea" id="RHEA-COMP:10686"/>
        <dbReference type="ChEBI" id="CHEBI:15378"/>
        <dbReference type="ChEBI" id="CHEBI:16304"/>
        <dbReference type="ChEBI" id="CHEBI:18036"/>
        <dbReference type="ChEBI" id="CHEBI:18408"/>
        <dbReference type="ChEBI" id="CHEBI:30616"/>
        <dbReference type="ChEBI" id="CHEBI:57692"/>
        <dbReference type="ChEBI" id="CHEBI:58307"/>
        <dbReference type="EC" id="2.5.1.17"/>
    </reaction>
</comment>
<evidence type="ECO:0000256" key="3">
    <source>
        <dbReference type="ARBA" id="ARBA00011233"/>
    </source>
</evidence>
<keyword evidence="7 15" id="KW-0808">Transferase</keyword>
<evidence type="ECO:0000256" key="11">
    <source>
        <dbReference type="ARBA" id="ARBA00033334"/>
    </source>
</evidence>
<evidence type="ECO:0000256" key="10">
    <source>
        <dbReference type="ARBA" id="ARBA00031529"/>
    </source>
</evidence>
<keyword evidence="8 15" id="KW-0547">Nucleotide-binding</keyword>
<dbReference type="GO" id="GO:0005524">
    <property type="term" value="F:ATP binding"/>
    <property type="evidence" value="ECO:0007669"/>
    <property type="project" value="UniProtKB-UniRule"/>
</dbReference>
<evidence type="ECO:0000256" key="14">
    <source>
        <dbReference type="ARBA" id="ARBA00048692"/>
    </source>
</evidence>
<name>A0A268FB05_NIACI</name>
<evidence type="ECO:0000256" key="7">
    <source>
        <dbReference type="ARBA" id="ARBA00022679"/>
    </source>
</evidence>
<evidence type="ECO:0000256" key="8">
    <source>
        <dbReference type="ARBA" id="ARBA00022741"/>
    </source>
</evidence>
<dbReference type="InterPro" id="IPR029499">
    <property type="entry name" value="PduO-typ"/>
</dbReference>
<gene>
    <name evidence="17" type="ORF">CHH57_13970</name>
</gene>